<keyword evidence="3" id="KW-1185">Reference proteome</keyword>
<organism evidence="2 3">
    <name type="scientific">Levilactobacillus spicheri</name>
    <dbReference type="NCBI Taxonomy" id="216463"/>
    <lineage>
        <taxon>Bacteria</taxon>
        <taxon>Bacillati</taxon>
        <taxon>Bacillota</taxon>
        <taxon>Bacilli</taxon>
        <taxon>Lactobacillales</taxon>
        <taxon>Lactobacillaceae</taxon>
        <taxon>Levilactobacillus</taxon>
    </lineage>
</organism>
<sequence>MKKDPDEEDDRIITKKWLYWTLAAFIAIIVLLIIGMALK</sequence>
<evidence type="ECO:0000256" key="1">
    <source>
        <dbReference type="SAM" id="Phobius"/>
    </source>
</evidence>
<keyword evidence="1" id="KW-0472">Membrane</keyword>
<protein>
    <submittedName>
        <fullName evidence="2">Uncharacterized protein</fullName>
    </submittedName>
</protein>
<dbReference type="EMBL" id="BJZI01000048">
    <property type="protein sequence ID" value="GEO67775.1"/>
    <property type="molecule type" value="Genomic_DNA"/>
</dbReference>
<feature type="transmembrane region" description="Helical" evidence="1">
    <location>
        <begin position="17"/>
        <end position="38"/>
    </location>
</feature>
<evidence type="ECO:0000313" key="2">
    <source>
        <dbReference type="EMBL" id="GEO67775.1"/>
    </source>
</evidence>
<evidence type="ECO:0000313" key="3">
    <source>
        <dbReference type="Proteomes" id="UP000321691"/>
    </source>
</evidence>
<accession>A0ABQ0WSP8</accession>
<comment type="caution">
    <text evidence="2">The sequence shown here is derived from an EMBL/GenBank/DDBJ whole genome shotgun (WGS) entry which is preliminary data.</text>
</comment>
<reference evidence="2 3" key="1">
    <citation type="submission" date="2019-07" db="EMBL/GenBank/DDBJ databases">
        <title>Whole genome shotgun sequence of Lactobacillus spicheri NBRC 107155.</title>
        <authorList>
            <person name="Hosoyama A."/>
            <person name="Uohara A."/>
            <person name="Ohji S."/>
            <person name="Ichikawa N."/>
        </authorList>
    </citation>
    <scope>NUCLEOTIDE SEQUENCE [LARGE SCALE GENOMIC DNA]</scope>
    <source>
        <strain evidence="2 3">NBRC 107155</strain>
    </source>
</reference>
<keyword evidence="1" id="KW-0812">Transmembrane</keyword>
<keyword evidence="1" id="KW-1133">Transmembrane helix</keyword>
<name>A0ABQ0WSP8_9LACO</name>
<gene>
    <name evidence="2" type="ORF">LSP04_21940</name>
</gene>
<proteinExistence type="predicted"/>
<dbReference type="Proteomes" id="UP000321691">
    <property type="component" value="Unassembled WGS sequence"/>
</dbReference>